<dbReference type="EMBL" id="JBHSWE010000001">
    <property type="protein sequence ID" value="MFC6673747.1"/>
    <property type="molecule type" value="Genomic_DNA"/>
</dbReference>
<evidence type="ECO:0000313" key="2">
    <source>
        <dbReference type="Proteomes" id="UP001596422"/>
    </source>
</evidence>
<evidence type="ECO:0000313" key="1">
    <source>
        <dbReference type="EMBL" id="MFC6673747.1"/>
    </source>
</evidence>
<gene>
    <name evidence="1" type="ORF">ACFQDL_29415</name>
</gene>
<dbReference type="RefSeq" id="WP_379912384.1">
    <property type="nucleotide sequence ID" value="NZ_JBHSWE010000001.1"/>
</dbReference>
<name>A0ABW2A8E9_9GAMM</name>
<comment type="caution">
    <text evidence="1">The sequence shown here is derived from an EMBL/GenBank/DDBJ whole genome shotgun (WGS) entry which is preliminary data.</text>
</comment>
<accession>A0ABW2A8E9</accession>
<organism evidence="1 2">
    <name type="scientific">Marinobacterium aestuariivivens</name>
    <dbReference type="NCBI Taxonomy" id="1698799"/>
    <lineage>
        <taxon>Bacteria</taxon>
        <taxon>Pseudomonadati</taxon>
        <taxon>Pseudomonadota</taxon>
        <taxon>Gammaproteobacteria</taxon>
        <taxon>Oceanospirillales</taxon>
        <taxon>Oceanospirillaceae</taxon>
        <taxon>Marinobacterium</taxon>
    </lineage>
</organism>
<keyword evidence="2" id="KW-1185">Reference proteome</keyword>
<dbReference type="Proteomes" id="UP001596422">
    <property type="component" value="Unassembled WGS sequence"/>
</dbReference>
<sequence length="109" mass="12094">MASLTFWFSPARTSLGSSSRKTAMNIWKSECIVKNGPGRKIHCHLMAGFSQHFWTEPPFQIIEMIIYMVNVIFMTETAGRLLAHTRVSGIAVSISCGGDEIETLQACRG</sequence>
<reference evidence="2" key="1">
    <citation type="journal article" date="2019" name="Int. J. Syst. Evol. Microbiol.">
        <title>The Global Catalogue of Microorganisms (GCM) 10K type strain sequencing project: providing services to taxonomists for standard genome sequencing and annotation.</title>
        <authorList>
            <consortium name="The Broad Institute Genomics Platform"/>
            <consortium name="The Broad Institute Genome Sequencing Center for Infectious Disease"/>
            <person name="Wu L."/>
            <person name="Ma J."/>
        </authorList>
    </citation>
    <scope>NUCLEOTIDE SEQUENCE [LARGE SCALE GENOMIC DNA]</scope>
    <source>
        <strain evidence="2">NBRC 111756</strain>
    </source>
</reference>
<proteinExistence type="predicted"/>
<protein>
    <submittedName>
        <fullName evidence="1">Uncharacterized protein</fullName>
    </submittedName>
</protein>